<evidence type="ECO:0000313" key="3">
    <source>
        <dbReference type="Proteomes" id="UP000034701"/>
    </source>
</evidence>
<keyword evidence="1" id="KW-0472">Membrane</keyword>
<dbReference type="AlphaFoldDB" id="A0A0G0IZS4"/>
<name>A0A0G0IZS4_9BACT</name>
<keyword evidence="1" id="KW-1133">Transmembrane helix</keyword>
<keyword evidence="1" id="KW-0812">Transmembrane</keyword>
<evidence type="ECO:0000256" key="1">
    <source>
        <dbReference type="SAM" id="Phobius"/>
    </source>
</evidence>
<accession>A0A0G0IZS4</accession>
<dbReference type="Proteomes" id="UP000034701">
    <property type="component" value="Unassembled WGS sequence"/>
</dbReference>
<protein>
    <submittedName>
        <fullName evidence="2">Uncharacterized protein</fullName>
    </submittedName>
</protein>
<comment type="caution">
    <text evidence="2">The sequence shown here is derived from an EMBL/GenBank/DDBJ whole genome shotgun (WGS) entry which is preliminary data.</text>
</comment>
<dbReference type="EMBL" id="LBTA01000059">
    <property type="protein sequence ID" value="KKQ29649.1"/>
    <property type="molecule type" value="Genomic_DNA"/>
</dbReference>
<organism evidence="2 3">
    <name type="scientific">Candidatus Nomurabacteria bacterium GW2011_GWA1_37_20</name>
    <dbReference type="NCBI Taxonomy" id="1618729"/>
    <lineage>
        <taxon>Bacteria</taxon>
        <taxon>Candidatus Nomuraibacteriota</taxon>
    </lineage>
</organism>
<feature type="transmembrane region" description="Helical" evidence="1">
    <location>
        <begin position="6"/>
        <end position="32"/>
    </location>
</feature>
<gene>
    <name evidence="2" type="ORF">US45_C0059G0009</name>
</gene>
<proteinExistence type="predicted"/>
<sequence>MKNKNLQLGFAPLLIIIAIIAVLTVGGGVYVATKKEKIDTEDNVDTQVNANLGVNANINAKSSLRSLLALGRNQVCTFNSGTGASEVSGTMYLSGSMVRGDFSSKGPSGVMEESHMIKQGDVVFTWSGNKGAKLGMSQMNTNVSSQNSGSFGLSSIFDQNLNYKCNNWSKDNAKFSTPSGIVFEDLEALEKSMKLKVQ</sequence>
<evidence type="ECO:0000313" key="2">
    <source>
        <dbReference type="EMBL" id="KKQ29649.1"/>
    </source>
</evidence>
<reference evidence="2 3" key="1">
    <citation type="journal article" date="2015" name="Nature">
        <title>rRNA introns, odd ribosomes, and small enigmatic genomes across a large radiation of phyla.</title>
        <authorList>
            <person name="Brown C.T."/>
            <person name="Hug L.A."/>
            <person name="Thomas B.C."/>
            <person name="Sharon I."/>
            <person name="Castelle C.J."/>
            <person name="Singh A."/>
            <person name="Wilkins M.J."/>
            <person name="Williams K.H."/>
            <person name="Banfield J.F."/>
        </authorList>
    </citation>
    <scope>NUCLEOTIDE SEQUENCE [LARGE SCALE GENOMIC DNA]</scope>
</reference>